<dbReference type="PANTHER" id="PTHR40012:SF1">
    <property type="entry name" value="AUTOPHAGY-RELATED PROTEIN 29"/>
    <property type="match status" value="1"/>
</dbReference>
<feature type="compositionally biased region" description="Low complexity" evidence="1">
    <location>
        <begin position="147"/>
        <end position="157"/>
    </location>
</feature>
<organism evidence="2 3">
    <name type="scientific">Escovopsis weberi</name>
    <dbReference type="NCBI Taxonomy" id="150374"/>
    <lineage>
        <taxon>Eukaryota</taxon>
        <taxon>Fungi</taxon>
        <taxon>Dikarya</taxon>
        <taxon>Ascomycota</taxon>
        <taxon>Pezizomycotina</taxon>
        <taxon>Sordariomycetes</taxon>
        <taxon>Hypocreomycetidae</taxon>
        <taxon>Hypocreales</taxon>
        <taxon>Hypocreaceae</taxon>
        <taxon>Escovopsis</taxon>
    </lineage>
</organism>
<protein>
    <submittedName>
        <fullName evidence="2">Autophagy-related protein 29</fullName>
    </submittedName>
</protein>
<dbReference type="Proteomes" id="UP000053831">
    <property type="component" value="Unassembled WGS sequence"/>
</dbReference>
<dbReference type="PANTHER" id="PTHR40012">
    <property type="entry name" value="AUTOPHAGY-RELATED PROTEIN 29"/>
    <property type="match status" value="1"/>
</dbReference>
<dbReference type="InterPro" id="IPR039362">
    <property type="entry name" value="ATG29_sf"/>
</dbReference>
<dbReference type="EMBL" id="LGSR01000013">
    <property type="protein sequence ID" value="KOS20790.1"/>
    <property type="molecule type" value="Genomic_DNA"/>
</dbReference>
<feature type="compositionally biased region" description="Low complexity" evidence="1">
    <location>
        <begin position="241"/>
        <end position="253"/>
    </location>
</feature>
<feature type="compositionally biased region" description="Polar residues" evidence="1">
    <location>
        <begin position="285"/>
        <end position="304"/>
    </location>
</feature>
<accession>A0A0M8N664</accession>
<dbReference type="OrthoDB" id="21072at2759"/>
<feature type="region of interest" description="Disordered" evidence="1">
    <location>
        <begin position="47"/>
        <end position="304"/>
    </location>
</feature>
<dbReference type="Gene3D" id="1.10.10.2570">
    <property type="match status" value="1"/>
</dbReference>
<gene>
    <name evidence="2" type="ORF">ESCO_004120</name>
</gene>
<sequence>MSFADFRFSTRADRFEVQVDFLVQQVAYLTERHASQVRAQVRKATAAAKGSAAPSPIPGSDSTGPAAGIAGAAANLASRPPISRNASGNTAVPREAGTSSLKMGSRPAARPVDASRRKRLSSLPVTSTSPSQSQVISPSRAEADGVASPEPADSSSSSDEDSSPAQSRIIRRPPRFQQQQENYPRYQDDEDEESEPVFQRYEPVQPSNASSHDLTSTVRGNSSDARRRNTRNAGSSEGRISQTSDSSASSQLLRSRHERFREQQGAVPPSPRRTAELAATRDTGSEGTPSMGSSYSDLDDTSVTQSALEEAMASHINRGVGSRFSISQAFRSHYASSSNQ</sequence>
<proteinExistence type="predicted"/>
<feature type="compositionally biased region" description="Polar residues" evidence="1">
    <location>
        <begin position="231"/>
        <end position="240"/>
    </location>
</feature>
<evidence type="ECO:0000313" key="2">
    <source>
        <dbReference type="EMBL" id="KOS20790.1"/>
    </source>
</evidence>
<keyword evidence="3" id="KW-1185">Reference proteome</keyword>
<dbReference type="InterPro" id="IPR039113">
    <property type="entry name" value="ATG29"/>
</dbReference>
<dbReference type="AlphaFoldDB" id="A0A0M8N664"/>
<reference evidence="2 3" key="1">
    <citation type="submission" date="2015-07" db="EMBL/GenBank/DDBJ databases">
        <title>The genome of the fungus Escovopsis weberi, a specialized disease agent of ant agriculture.</title>
        <authorList>
            <person name="de Man T.J."/>
            <person name="Stajich J.E."/>
            <person name="Kubicek C.P."/>
            <person name="Chenthamara K."/>
            <person name="Atanasova L."/>
            <person name="Druzhinina I.S."/>
            <person name="Birnbaum S."/>
            <person name="Barribeau S.M."/>
            <person name="Teiling C."/>
            <person name="Suen G."/>
            <person name="Currie C."/>
            <person name="Gerardo N.M."/>
        </authorList>
    </citation>
    <scope>NUCLEOTIDE SEQUENCE [LARGE SCALE GENOMIC DNA]</scope>
</reference>
<feature type="compositionally biased region" description="Polar residues" evidence="1">
    <location>
        <begin position="205"/>
        <end position="223"/>
    </location>
</feature>
<name>A0A0M8N664_ESCWE</name>
<evidence type="ECO:0000313" key="3">
    <source>
        <dbReference type="Proteomes" id="UP000053831"/>
    </source>
</evidence>
<dbReference type="GO" id="GO:0000407">
    <property type="term" value="C:phagophore assembly site"/>
    <property type="evidence" value="ECO:0007669"/>
    <property type="project" value="TreeGrafter"/>
</dbReference>
<feature type="compositionally biased region" description="Low complexity" evidence="1">
    <location>
        <begin position="47"/>
        <end position="77"/>
    </location>
</feature>
<dbReference type="STRING" id="150374.A0A0M8N664"/>
<feature type="compositionally biased region" description="Low complexity" evidence="1">
    <location>
        <begin position="121"/>
        <end position="139"/>
    </location>
</feature>
<comment type="caution">
    <text evidence="2">The sequence shown here is derived from an EMBL/GenBank/DDBJ whole genome shotgun (WGS) entry which is preliminary data.</text>
</comment>
<dbReference type="GO" id="GO:0000045">
    <property type="term" value="P:autophagosome assembly"/>
    <property type="evidence" value="ECO:0007669"/>
    <property type="project" value="InterPro"/>
</dbReference>
<evidence type="ECO:0000256" key="1">
    <source>
        <dbReference type="SAM" id="MobiDB-lite"/>
    </source>
</evidence>